<dbReference type="GO" id="GO:0008233">
    <property type="term" value="F:peptidase activity"/>
    <property type="evidence" value="ECO:0007669"/>
    <property type="project" value="UniProtKB-KW"/>
</dbReference>
<evidence type="ECO:0000313" key="6">
    <source>
        <dbReference type="Proteomes" id="UP000279275"/>
    </source>
</evidence>
<proteinExistence type="predicted"/>
<dbReference type="AlphaFoldDB" id="A0A3M2KYS9"/>
<protein>
    <submittedName>
        <fullName evidence="5">Dipeptidase</fullName>
    </submittedName>
</protein>
<dbReference type="RefSeq" id="WP_122190499.1">
    <property type="nucleotide sequence ID" value="NZ_RFFH01000013.1"/>
</dbReference>
<organism evidence="5 6">
    <name type="scientific">Nocardia stercoris</name>
    <dbReference type="NCBI Taxonomy" id="2483361"/>
    <lineage>
        <taxon>Bacteria</taxon>
        <taxon>Bacillati</taxon>
        <taxon>Actinomycetota</taxon>
        <taxon>Actinomycetes</taxon>
        <taxon>Mycobacteriales</taxon>
        <taxon>Nocardiaceae</taxon>
        <taxon>Nocardia</taxon>
    </lineage>
</organism>
<dbReference type="InterPro" id="IPR002933">
    <property type="entry name" value="Peptidase_M20"/>
</dbReference>
<dbReference type="Pfam" id="PF01546">
    <property type="entry name" value="Peptidase_M20"/>
    <property type="match status" value="1"/>
</dbReference>
<dbReference type="NCBIfam" id="NF005914">
    <property type="entry name" value="PRK07907.1"/>
    <property type="match status" value="1"/>
</dbReference>
<gene>
    <name evidence="5" type="ORF">EBN03_24575</name>
</gene>
<dbReference type="PANTHER" id="PTHR43270">
    <property type="entry name" value="BETA-ALA-HIS DIPEPTIDASE"/>
    <property type="match status" value="1"/>
</dbReference>
<dbReference type="Proteomes" id="UP000279275">
    <property type="component" value="Unassembled WGS sequence"/>
</dbReference>
<evidence type="ECO:0000256" key="1">
    <source>
        <dbReference type="ARBA" id="ARBA00022670"/>
    </source>
</evidence>
<keyword evidence="3" id="KW-0378">Hydrolase</keyword>
<dbReference type="Gene3D" id="3.30.70.360">
    <property type="match status" value="1"/>
</dbReference>
<dbReference type="Gene3D" id="3.40.630.10">
    <property type="entry name" value="Zn peptidases"/>
    <property type="match status" value="1"/>
</dbReference>
<reference evidence="5 6" key="1">
    <citation type="submission" date="2018-10" db="EMBL/GenBank/DDBJ databases">
        <title>Isolation from cow dung.</title>
        <authorList>
            <person name="Ling L."/>
        </authorList>
    </citation>
    <scope>NUCLEOTIDE SEQUENCE [LARGE SCALE GENOMIC DNA]</scope>
    <source>
        <strain evidence="5 6">NEAU-LL90</strain>
    </source>
</reference>
<feature type="domain" description="Peptidase M20 dimerisation" evidence="4">
    <location>
        <begin position="205"/>
        <end position="351"/>
    </location>
</feature>
<keyword evidence="1" id="KW-0645">Protease</keyword>
<evidence type="ECO:0000256" key="3">
    <source>
        <dbReference type="ARBA" id="ARBA00022801"/>
    </source>
</evidence>
<dbReference type="InterPro" id="IPR051458">
    <property type="entry name" value="Cyt/Met_Dipeptidase"/>
</dbReference>
<evidence type="ECO:0000313" key="5">
    <source>
        <dbReference type="EMBL" id="RMI29600.1"/>
    </source>
</evidence>
<keyword evidence="2" id="KW-0479">Metal-binding</keyword>
<comment type="caution">
    <text evidence="5">The sequence shown here is derived from an EMBL/GenBank/DDBJ whole genome shotgun (WGS) entry which is preliminary data.</text>
</comment>
<dbReference type="SUPFAM" id="SSF53187">
    <property type="entry name" value="Zn-dependent exopeptidases"/>
    <property type="match status" value="1"/>
</dbReference>
<accession>A0A3M2KYS9</accession>
<dbReference type="EMBL" id="RFFH01000013">
    <property type="protein sequence ID" value="RMI29600.1"/>
    <property type="molecule type" value="Genomic_DNA"/>
</dbReference>
<evidence type="ECO:0000259" key="4">
    <source>
        <dbReference type="Pfam" id="PF07687"/>
    </source>
</evidence>
<dbReference type="PANTHER" id="PTHR43270:SF12">
    <property type="entry name" value="SUCCINYL-DIAMINOPIMELATE DESUCCINYLASE"/>
    <property type="match status" value="1"/>
</dbReference>
<evidence type="ECO:0000256" key="2">
    <source>
        <dbReference type="ARBA" id="ARBA00022723"/>
    </source>
</evidence>
<dbReference type="InterPro" id="IPR011650">
    <property type="entry name" value="Peptidase_M20_dimer"/>
</dbReference>
<dbReference type="GO" id="GO:0006508">
    <property type="term" value="P:proteolysis"/>
    <property type="evidence" value="ECO:0007669"/>
    <property type="project" value="UniProtKB-KW"/>
</dbReference>
<keyword evidence="6" id="KW-1185">Reference proteome</keyword>
<dbReference type="Pfam" id="PF07687">
    <property type="entry name" value="M20_dimer"/>
    <property type="match status" value="1"/>
</dbReference>
<dbReference type="OrthoDB" id="9761532at2"/>
<sequence length="456" mass="47984">MTGAGVEQLRSRVKALMPQAESDLRTLVAMRSVADPRQFPPQECRAAAQWTADAFAAVGLTDAALYDTADGSAAVVCRYPAPAGAPTVLLYCHYDVQPPLDEAAWTSPVWALTERDGRWYGRGAADCKGNLVMHLTALRALRESLGGNPFPVGITLVAEGAEEIGGGGLEQLVRDRPDLLRADTVIIGDAGNFALGVPTLTETLRGAANLVVTVETLRSAQHSGSYGGAAPDALTALIQLLSTLHDEHGNTTIDGMPADQRWTGVQYPQEQFRADAEVLDGVSLIGGGTIADQIWARPAVIVIGIDAPPVIGSANALQPSARARLNLRVPPGQDTGEAVRALVEHLHAHVPWQAKLTVEPEPGAGEPFRSRSGGPARAALEHALRESYGRAVTTAGQGGSIPLCTVLADTYPEAEIMLIGVEEPGCLIHAPNESVDPSEIEHLALAEALFLANLHA</sequence>
<name>A0A3M2KYS9_9NOCA</name>
<dbReference type="GO" id="GO:0046872">
    <property type="term" value="F:metal ion binding"/>
    <property type="evidence" value="ECO:0007669"/>
    <property type="project" value="UniProtKB-KW"/>
</dbReference>